<feature type="domain" description="PPIase cyclophilin-type" evidence="10">
    <location>
        <begin position="40"/>
        <end position="205"/>
    </location>
</feature>
<dbReference type="GO" id="GO:0003755">
    <property type="term" value="F:peptidyl-prolyl cis-trans isomerase activity"/>
    <property type="evidence" value="ECO:0007669"/>
    <property type="project" value="UniProtKB-KW"/>
</dbReference>
<dbReference type="AlphaFoldDB" id="A0A484N5L2"/>
<dbReference type="PROSITE" id="PS50005">
    <property type="entry name" value="TPR"/>
    <property type="match status" value="1"/>
</dbReference>
<evidence type="ECO:0000256" key="5">
    <source>
        <dbReference type="ARBA" id="ARBA00022803"/>
    </source>
</evidence>
<dbReference type="InterPro" id="IPR002130">
    <property type="entry name" value="Cyclophilin-type_PPIase_dom"/>
</dbReference>
<dbReference type="Proteomes" id="UP000595140">
    <property type="component" value="Unassembled WGS sequence"/>
</dbReference>
<keyword evidence="5 8" id="KW-0802">TPR repeat</keyword>
<evidence type="ECO:0000256" key="4">
    <source>
        <dbReference type="ARBA" id="ARBA00022737"/>
    </source>
</evidence>
<accession>A0A484N5L2</accession>
<dbReference type="EC" id="5.2.1.8" evidence="3"/>
<proteinExistence type="inferred from homology"/>
<feature type="repeat" description="TPR" evidence="8">
    <location>
        <begin position="331"/>
        <end position="364"/>
    </location>
</feature>
<dbReference type="InterPro" id="IPR011990">
    <property type="entry name" value="TPR-like_helical_dom_sf"/>
</dbReference>
<dbReference type="SUPFAM" id="SSF50891">
    <property type="entry name" value="Cyclophilin-like"/>
    <property type="match status" value="1"/>
</dbReference>
<name>A0A484N5L2_9ASTE</name>
<organism evidence="11 12">
    <name type="scientific">Cuscuta campestris</name>
    <dbReference type="NCBI Taxonomy" id="132261"/>
    <lineage>
        <taxon>Eukaryota</taxon>
        <taxon>Viridiplantae</taxon>
        <taxon>Streptophyta</taxon>
        <taxon>Embryophyta</taxon>
        <taxon>Tracheophyta</taxon>
        <taxon>Spermatophyta</taxon>
        <taxon>Magnoliopsida</taxon>
        <taxon>eudicotyledons</taxon>
        <taxon>Gunneridae</taxon>
        <taxon>Pentapetalae</taxon>
        <taxon>asterids</taxon>
        <taxon>lamiids</taxon>
        <taxon>Solanales</taxon>
        <taxon>Convolvulaceae</taxon>
        <taxon>Cuscuteae</taxon>
        <taxon>Cuscuta</taxon>
        <taxon>Cuscuta subgen. Grammica</taxon>
        <taxon>Cuscuta sect. Cleistogrammica</taxon>
    </lineage>
</organism>
<dbReference type="FunFam" id="2.40.100.10:FF:000022">
    <property type="entry name" value="Peptidyl-prolyl cis-trans isomerase CYP95"/>
    <property type="match status" value="1"/>
</dbReference>
<protein>
    <recommendedName>
        <fullName evidence="3">peptidylprolyl isomerase</fullName>
        <ecNumber evidence="3">5.2.1.8</ecNumber>
    </recommendedName>
</protein>
<keyword evidence="7" id="KW-0413">Isomerase</keyword>
<sequence>MAQPTPDHTTLSFSHLLWVLGFVLSSASACKSAMANPRCFLDISIGGELQGRIVVELYKNVVPKTAENFRALCTGERGVSPHTGVALHYKGTCFHRIMRGSMIQGGDVSAGNETGGESIYGPTFEDENFELKHDRKGTVSMANAGPDTNGSQFFISTTQQSHLNGKNVVFGKVVRGLGLVRNIERVPVGEMGCPDLEVCIVDCGEIPEGEDDGTCNYFKDGDTFPDWPLDLDVKPDDVSWWISTTGSIKDFGNAHFKKQDYKMAIRKYYKAIRYLDISWEKSGIDEVSAEFLRKMRSNIFSNCSACKCKLGDFEGALFDANSSISDVKDNPKAFYRQGQAYVGLKAIDAAAESFTKALELEPNDSGIKKELAAVRKKITDRQNQERKGYSKMFQ</sequence>
<evidence type="ECO:0000313" key="12">
    <source>
        <dbReference type="Proteomes" id="UP000595140"/>
    </source>
</evidence>
<dbReference type="InterPro" id="IPR013105">
    <property type="entry name" value="TPR_2"/>
</dbReference>
<dbReference type="GO" id="GO:0016018">
    <property type="term" value="F:cyclosporin A binding"/>
    <property type="evidence" value="ECO:0007669"/>
    <property type="project" value="TreeGrafter"/>
</dbReference>
<dbReference type="SUPFAM" id="SSF48452">
    <property type="entry name" value="TPR-like"/>
    <property type="match status" value="1"/>
</dbReference>
<dbReference type="PRINTS" id="PR00153">
    <property type="entry name" value="CSAPPISMRASE"/>
</dbReference>
<dbReference type="Pfam" id="PF00160">
    <property type="entry name" value="Pro_isomerase"/>
    <property type="match status" value="1"/>
</dbReference>
<dbReference type="GO" id="GO:0006457">
    <property type="term" value="P:protein folding"/>
    <property type="evidence" value="ECO:0007669"/>
    <property type="project" value="TreeGrafter"/>
</dbReference>
<dbReference type="GO" id="GO:0005737">
    <property type="term" value="C:cytoplasm"/>
    <property type="evidence" value="ECO:0007669"/>
    <property type="project" value="TreeGrafter"/>
</dbReference>
<evidence type="ECO:0000256" key="1">
    <source>
        <dbReference type="ARBA" id="ARBA00000971"/>
    </source>
</evidence>
<dbReference type="SMART" id="SM00028">
    <property type="entry name" value="TPR"/>
    <property type="match status" value="2"/>
</dbReference>
<gene>
    <name evidence="11" type="ORF">CCAM_LOCUS38179</name>
</gene>
<evidence type="ECO:0000256" key="7">
    <source>
        <dbReference type="ARBA" id="ARBA00023235"/>
    </source>
</evidence>
<comment type="catalytic activity">
    <reaction evidence="1">
        <text>[protein]-peptidylproline (omega=180) = [protein]-peptidylproline (omega=0)</text>
        <dbReference type="Rhea" id="RHEA:16237"/>
        <dbReference type="Rhea" id="RHEA-COMP:10747"/>
        <dbReference type="Rhea" id="RHEA-COMP:10748"/>
        <dbReference type="ChEBI" id="CHEBI:83833"/>
        <dbReference type="ChEBI" id="CHEBI:83834"/>
        <dbReference type="EC" id="5.2.1.8"/>
    </reaction>
</comment>
<comment type="similarity">
    <text evidence="2">Belongs to the cyclophilin-type PPIase family.</text>
</comment>
<dbReference type="EMBL" id="OOIL02005939">
    <property type="protein sequence ID" value="VFQ96403.1"/>
    <property type="molecule type" value="Genomic_DNA"/>
</dbReference>
<feature type="signal peptide" evidence="9">
    <location>
        <begin position="1"/>
        <end position="29"/>
    </location>
</feature>
<dbReference type="FunFam" id="1.25.40.10:FF:000029">
    <property type="entry name" value="peptidyl-prolyl cis-trans isomerase D"/>
    <property type="match status" value="1"/>
</dbReference>
<keyword evidence="6" id="KW-0697">Rotamase</keyword>
<keyword evidence="4" id="KW-0677">Repeat</keyword>
<evidence type="ECO:0000256" key="2">
    <source>
        <dbReference type="ARBA" id="ARBA00007365"/>
    </source>
</evidence>
<dbReference type="InterPro" id="IPR019734">
    <property type="entry name" value="TPR_rpt"/>
</dbReference>
<dbReference type="PROSITE" id="PS50072">
    <property type="entry name" value="CSA_PPIASE_2"/>
    <property type="match status" value="1"/>
</dbReference>
<dbReference type="PANTHER" id="PTHR11071">
    <property type="entry name" value="PEPTIDYL-PROLYL CIS-TRANS ISOMERASE"/>
    <property type="match status" value="1"/>
</dbReference>
<keyword evidence="12" id="KW-1185">Reference proteome</keyword>
<evidence type="ECO:0000313" key="11">
    <source>
        <dbReference type="EMBL" id="VFQ96403.1"/>
    </source>
</evidence>
<feature type="chain" id="PRO_5019813333" description="peptidylprolyl isomerase" evidence="9">
    <location>
        <begin position="30"/>
        <end position="394"/>
    </location>
</feature>
<dbReference type="PROSITE" id="PS50293">
    <property type="entry name" value="TPR_REGION"/>
    <property type="match status" value="1"/>
</dbReference>
<evidence type="ECO:0000259" key="10">
    <source>
        <dbReference type="PROSITE" id="PS50072"/>
    </source>
</evidence>
<dbReference type="OrthoDB" id="407558at2759"/>
<dbReference type="InterPro" id="IPR029000">
    <property type="entry name" value="Cyclophilin-like_dom_sf"/>
</dbReference>
<evidence type="ECO:0000256" key="8">
    <source>
        <dbReference type="PROSITE-ProRule" id="PRU00339"/>
    </source>
</evidence>
<keyword evidence="9" id="KW-0732">Signal</keyword>
<dbReference type="Gene3D" id="2.40.100.10">
    <property type="entry name" value="Cyclophilin-like"/>
    <property type="match status" value="1"/>
</dbReference>
<dbReference type="Gene3D" id="1.25.40.10">
    <property type="entry name" value="Tetratricopeptide repeat domain"/>
    <property type="match status" value="1"/>
</dbReference>
<evidence type="ECO:0000256" key="9">
    <source>
        <dbReference type="SAM" id="SignalP"/>
    </source>
</evidence>
<evidence type="ECO:0000256" key="3">
    <source>
        <dbReference type="ARBA" id="ARBA00013194"/>
    </source>
</evidence>
<dbReference type="PANTHER" id="PTHR11071:SF561">
    <property type="entry name" value="PEPTIDYL-PROLYL CIS-TRANS ISOMERASE D-RELATED"/>
    <property type="match status" value="1"/>
</dbReference>
<evidence type="ECO:0000256" key="6">
    <source>
        <dbReference type="ARBA" id="ARBA00023110"/>
    </source>
</evidence>
<dbReference type="Pfam" id="PF07719">
    <property type="entry name" value="TPR_2"/>
    <property type="match status" value="1"/>
</dbReference>
<reference evidence="11 12" key="1">
    <citation type="submission" date="2018-04" db="EMBL/GenBank/DDBJ databases">
        <authorList>
            <person name="Vogel A."/>
        </authorList>
    </citation>
    <scope>NUCLEOTIDE SEQUENCE [LARGE SCALE GENOMIC DNA]</scope>
</reference>